<dbReference type="FunFam" id="1.10.238.10:FF:000396">
    <property type="entry name" value="Calcium-binding mitochondrial carrier protein Aralar1"/>
    <property type="match status" value="1"/>
</dbReference>
<dbReference type="GO" id="GO:0043490">
    <property type="term" value="P:malate-aspartate shuttle"/>
    <property type="evidence" value="ECO:0007669"/>
    <property type="project" value="TreeGrafter"/>
</dbReference>
<evidence type="ECO:0000256" key="9">
    <source>
        <dbReference type="ARBA" id="ARBA00022786"/>
    </source>
</evidence>
<dbReference type="EMBL" id="ATLV01014673">
    <property type="status" value="NOT_ANNOTATED_CDS"/>
    <property type="molecule type" value="Genomic_DNA"/>
</dbReference>
<evidence type="ECO:0000313" key="23">
    <source>
        <dbReference type="Proteomes" id="UP000030765"/>
    </source>
</evidence>
<evidence type="ECO:0000259" key="19">
    <source>
        <dbReference type="PROSITE" id="PS50222"/>
    </source>
</evidence>
<comment type="subunit">
    <text evidence="15">Homodimer (via N-terminus).</text>
</comment>
<dbReference type="VEuPathDB" id="VectorBase:ASIS019029"/>
<evidence type="ECO:0008006" key="24">
    <source>
        <dbReference type="Google" id="ProtNLM"/>
    </source>
</evidence>
<dbReference type="SUPFAM" id="SSF47473">
    <property type="entry name" value="EF-hand"/>
    <property type="match status" value="2"/>
</dbReference>
<dbReference type="VEuPathDB" id="VectorBase:ASIC006785"/>
<proteinExistence type="inferred from homology"/>
<evidence type="ECO:0000256" key="8">
    <source>
        <dbReference type="ARBA" id="ARBA00022737"/>
    </source>
</evidence>
<dbReference type="PRINTS" id="PR00926">
    <property type="entry name" value="MITOCARRIER"/>
</dbReference>
<dbReference type="PROSITE" id="PS50920">
    <property type="entry name" value="SOLCAR"/>
    <property type="match status" value="3"/>
</dbReference>
<evidence type="ECO:0000256" key="16">
    <source>
        <dbReference type="PROSITE-ProRule" id="PRU00282"/>
    </source>
</evidence>
<evidence type="ECO:0000256" key="17">
    <source>
        <dbReference type="SAM" id="MobiDB-lite"/>
    </source>
</evidence>
<dbReference type="GO" id="GO:0070536">
    <property type="term" value="P:protein K63-linked deubiquitination"/>
    <property type="evidence" value="ECO:0007669"/>
    <property type="project" value="InterPro"/>
</dbReference>
<dbReference type="PROSITE" id="PS50249">
    <property type="entry name" value="MPN"/>
    <property type="match status" value="1"/>
</dbReference>
<dbReference type="PROSITE" id="PS00018">
    <property type="entry name" value="EF_HAND_1"/>
    <property type="match status" value="2"/>
</dbReference>
<comment type="subcellular location">
    <subcellularLocation>
        <location evidence="2">Mitochondrion inner membrane</location>
        <topology evidence="2">Multi-pass membrane protein</topology>
    </subcellularLocation>
</comment>
<feature type="repeat" description="Solcar" evidence="16">
    <location>
        <begin position="708"/>
        <end position="799"/>
    </location>
</feature>
<evidence type="ECO:0000256" key="1">
    <source>
        <dbReference type="ARBA" id="ARBA00001947"/>
    </source>
</evidence>
<dbReference type="MEROPS" id="M67.006"/>
<dbReference type="InterPro" id="IPR002067">
    <property type="entry name" value="MCP"/>
</dbReference>
<evidence type="ECO:0000259" key="20">
    <source>
        <dbReference type="PROSITE" id="PS50249"/>
    </source>
</evidence>
<dbReference type="Gene3D" id="3.40.140.10">
    <property type="entry name" value="Cytidine Deaminase, domain 2"/>
    <property type="match status" value="1"/>
</dbReference>
<evidence type="ECO:0000256" key="13">
    <source>
        <dbReference type="ARBA" id="ARBA00023128"/>
    </source>
</evidence>
<dbReference type="Proteomes" id="UP000030765">
    <property type="component" value="Unassembled WGS sequence"/>
</dbReference>
<comment type="similarity">
    <text evidence="3">Belongs to the mitochondrial carrier (TC 2.A.29) family.</text>
</comment>
<dbReference type="SUPFAM" id="SSF103506">
    <property type="entry name" value="Mitochondrial carrier"/>
    <property type="match status" value="1"/>
</dbReference>
<protein>
    <recommendedName>
        <fullName evidence="24">Calcium-binding mitochondrial carrier protein Aralar1</fullName>
    </recommendedName>
</protein>
<evidence type="ECO:0000256" key="12">
    <source>
        <dbReference type="ARBA" id="ARBA00022989"/>
    </source>
</evidence>
<dbReference type="FunFam" id="1.50.40.10:FF:000004">
    <property type="entry name" value="Calcium-binding mitochondrial carrier protein Aralar1"/>
    <property type="match status" value="1"/>
</dbReference>
<dbReference type="PANTHER" id="PTHR45678">
    <property type="entry name" value="MITOCHONDRIAL 2-OXODICARBOXYLATE CARRIER 1-RELATED"/>
    <property type="match status" value="1"/>
</dbReference>
<evidence type="ECO:0000256" key="3">
    <source>
        <dbReference type="ARBA" id="ARBA00006375"/>
    </source>
</evidence>
<keyword evidence="6 16" id="KW-0812">Transmembrane</keyword>
<feature type="transmembrane region" description="Helical" evidence="18">
    <location>
        <begin position="1036"/>
        <end position="1055"/>
    </location>
</feature>
<dbReference type="EMBL" id="KE524978">
    <property type="protein sequence ID" value="KFB39362.1"/>
    <property type="molecule type" value="Genomic_DNA"/>
</dbReference>
<dbReference type="InterPro" id="IPR015063">
    <property type="entry name" value="USP8_dimer"/>
</dbReference>
<dbReference type="Pfam" id="PF00036">
    <property type="entry name" value="EF-hand_1"/>
    <property type="match status" value="1"/>
</dbReference>
<dbReference type="OMA" id="TNEVRDN"/>
<dbReference type="GO" id="GO:0005743">
    <property type="term" value="C:mitochondrial inner membrane"/>
    <property type="evidence" value="ECO:0007669"/>
    <property type="project" value="UniProtKB-SubCell"/>
</dbReference>
<dbReference type="FunFam" id="1.10.238.10:FF:000416">
    <property type="entry name" value="Aralar1, isoform F"/>
    <property type="match status" value="1"/>
</dbReference>
<dbReference type="Gene3D" id="1.10.238.10">
    <property type="entry name" value="EF-hand"/>
    <property type="match status" value="2"/>
</dbReference>
<dbReference type="InterPro" id="IPR018247">
    <property type="entry name" value="EF_Hand_1_Ca_BS"/>
</dbReference>
<dbReference type="GO" id="GO:0015183">
    <property type="term" value="F:L-aspartate transmembrane transporter activity"/>
    <property type="evidence" value="ECO:0007669"/>
    <property type="project" value="TreeGrafter"/>
</dbReference>
<dbReference type="PROSITE" id="PS50222">
    <property type="entry name" value="EF_HAND_2"/>
    <property type="match status" value="2"/>
</dbReference>
<evidence type="ECO:0000256" key="7">
    <source>
        <dbReference type="ARBA" id="ARBA00022723"/>
    </source>
</evidence>
<keyword evidence="9" id="KW-0833">Ubl conjugation pathway</keyword>
<evidence type="ECO:0000313" key="22">
    <source>
        <dbReference type="EnsemblMetazoa" id="ASIC006785-PA"/>
    </source>
</evidence>
<dbReference type="PANTHER" id="PTHR45678:SF9">
    <property type="entry name" value="CALCIUM-BINDING MITOCHONDRIAL CARRIER PROTEIN ARALAR1"/>
    <property type="match status" value="1"/>
</dbReference>
<reference evidence="21 23" key="1">
    <citation type="journal article" date="2014" name="BMC Genomics">
        <title>Genome sequence of Anopheles sinensis provides insight into genetics basis of mosquito competence for malaria parasites.</title>
        <authorList>
            <person name="Zhou D."/>
            <person name="Zhang D."/>
            <person name="Ding G."/>
            <person name="Shi L."/>
            <person name="Hou Q."/>
            <person name="Ye Y."/>
            <person name="Xu Y."/>
            <person name="Zhou H."/>
            <person name="Xiong C."/>
            <person name="Li S."/>
            <person name="Yu J."/>
            <person name="Hong S."/>
            <person name="Yu X."/>
            <person name="Zou P."/>
            <person name="Chen C."/>
            <person name="Chang X."/>
            <person name="Wang W."/>
            <person name="Lv Y."/>
            <person name="Sun Y."/>
            <person name="Ma L."/>
            <person name="Shen B."/>
            <person name="Zhu C."/>
        </authorList>
    </citation>
    <scope>NUCLEOTIDE SEQUENCE [LARGE SCALE GENOMIC DNA]</scope>
</reference>
<dbReference type="CDD" id="cd08066">
    <property type="entry name" value="MPN_AMSH_like"/>
    <property type="match status" value="1"/>
</dbReference>
<dbReference type="Pfam" id="PF00153">
    <property type="entry name" value="Mito_carr"/>
    <property type="match status" value="3"/>
</dbReference>
<feature type="domain" description="EF-hand" evidence="19">
    <location>
        <begin position="544"/>
        <end position="579"/>
    </location>
</feature>
<keyword evidence="7" id="KW-0479">Metal-binding</keyword>
<evidence type="ECO:0000256" key="11">
    <source>
        <dbReference type="ARBA" id="ARBA00022837"/>
    </source>
</evidence>
<keyword evidence="11" id="KW-0106">Calcium</keyword>
<evidence type="ECO:0000256" key="2">
    <source>
        <dbReference type="ARBA" id="ARBA00004448"/>
    </source>
</evidence>
<evidence type="ECO:0000313" key="21">
    <source>
        <dbReference type="EMBL" id="KFB39362.1"/>
    </source>
</evidence>
<feature type="repeat" description="Solcar" evidence="16">
    <location>
        <begin position="899"/>
        <end position="987"/>
    </location>
</feature>
<keyword evidence="14 16" id="KW-0472">Membrane</keyword>
<name>A0A084VN18_ANOSI</name>
<dbReference type="InterPro" id="IPR018108">
    <property type="entry name" value="MCP_transmembrane"/>
</dbReference>
<feature type="transmembrane region" description="Helical" evidence="18">
    <location>
        <begin position="1198"/>
        <end position="1219"/>
    </location>
</feature>
<dbReference type="STRING" id="74873.A0A084VN18"/>
<dbReference type="InterPro" id="IPR023395">
    <property type="entry name" value="MCP_dom_sf"/>
</dbReference>
<dbReference type="Gene3D" id="1.20.58.80">
    <property type="entry name" value="Phosphotransferase system, lactose/cellobiose-type IIA subunit"/>
    <property type="match status" value="1"/>
</dbReference>
<evidence type="ECO:0000256" key="6">
    <source>
        <dbReference type="ARBA" id="ARBA00022692"/>
    </source>
</evidence>
<feature type="repeat" description="Solcar" evidence="16">
    <location>
        <begin position="807"/>
        <end position="891"/>
    </location>
</feature>
<dbReference type="InterPro" id="IPR037518">
    <property type="entry name" value="MPN"/>
</dbReference>
<evidence type="ECO:0000256" key="15">
    <source>
        <dbReference type="ARBA" id="ARBA00038674"/>
    </source>
</evidence>
<dbReference type="GO" id="GO:0061578">
    <property type="term" value="F:K63-linked deubiquitinase activity"/>
    <property type="evidence" value="ECO:0007669"/>
    <property type="project" value="InterPro"/>
</dbReference>
<accession>A0A084VN18</accession>
<organism evidence="21">
    <name type="scientific">Anopheles sinensis</name>
    <name type="common">Mosquito</name>
    <dbReference type="NCBI Taxonomy" id="74873"/>
    <lineage>
        <taxon>Eukaryota</taxon>
        <taxon>Metazoa</taxon>
        <taxon>Ecdysozoa</taxon>
        <taxon>Arthropoda</taxon>
        <taxon>Hexapoda</taxon>
        <taxon>Insecta</taxon>
        <taxon>Pterygota</taxon>
        <taxon>Neoptera</taxon>
        <taxon>Endopterygota</taxon>
        <taxon>Diptera</taxon>
        <taxon>Nematocera</taxon>
        <taxon>Culicoidea</taxon>
        <taxon>Culicidae</taxon>
        <taxon>Anophelinae</taxon>
        <taxon>Anopheles</taxon>
    </lineage>
</organism>
<dbReference type="SMART" id="SM00054">
    <property type="entry name" value="EFh"/>
    <property type="match status" value="3"/>
</dbReference>
<evidence type="ECO:0000256" key="18">
    <source>
        <dbReference type="SAM" id="Phobius"/>
    </source>
</evidence>
<dbReference type="InterPro" id="IPR002048">
    <property type="entry name" value="EF_hand_dom"/>
</dbReference>
<dbReference type="GO" id="GO:0005313">
    <property type="term" value="F:L-glutamate transmembrane transporter activity"/>
    <property type="evidence" value="ECO:0007669"/>
    <property type="project" value="TreeGrafter"/>
</dbReference>
<gene>
    <name evidence="21" type="ORF">ZHAS_00006785</name>
</gene>
<dbReference type="SUPFAM" id="SSF102712">
    <property type="entry name" value="JAB1/MPN domain"/>
    <property type="match status" value="1"/>
</dbReference>
<feature type="compositionally biased region" description="Basic and acidic residues" evidence="17">
    <location>
        <begin position="1326"/>
        <end position="1339"/>
    </location>
</feature>
<feature type="domain" description="EF-hand" evidence="19">
    <location>
        <begin position="473"/>
        <end position="508"/>
    </location>
</feature>
<dbReference type="Pfam" id="PF07898">
    <property type="entry name" value="DUF1676"/>
    <property type="match status" value="1"/>
</dbReference>
<comment type="similarity">
    <text evidence="4">Belongs to the peptidase M67C family.</text>
</comment>
<dbReference type="VEuPathDB" id="VectorBase:ASIS006351"/>
<dbReference type="InterPro" id="IPR000555">
    <property type="entry name" value="JAMM/MPN+_dom"/>
</dbReference>
<evidence type="ECO:0000256" key="14">
    <source>
        <dbReference type="ARBA" id="ARBA00023136"/>
    </source>
</evidence>
<dbReference type="SUPFAM" id="SSF140856">
    <property type="entry name" value="USP8 N-terminal domain-like"/>
    <property type="match status" value="1"/>
</dbReference>
<keyword evidence="12 18" id="KW-1133">Transmembrane helix</keyword>
<dbReference type="Gene3D" id="1.50.40.10">
    <property type="entry name" value="Mitochondrial carrier domain"/>
    <property type="match status" value="1"/>
</dbReference>
<dbReference type="GO" id="GO:0005509">
    <property type="term" value="F:calcium ion binding"/>
    <property type="evidence" value="ECO:0007669"/>
    <property type="project" value="InterPro"/>
</dbReference>
<comment type="cofactor">
    <cofactor evidence="1">
        <name>Zn(2+)</name>
        <dbReference type="ChEBI" id="CHEBI:29105"/>
    </cofactor>
</comment>
<keyword evidence="8" id="KW-0677">Repeat</keyword>
<evidence type="ECO:0000256" key="4">
    <source>
        <dbReference type="ARBA" id="ARBA00010981"/>
    </source>
</evidence>
<evidence type="ECO:0000256" key="10">
    <source>
        <dbReference type="ARBA" id="ARBA00022792"/>
    </source>
</evidence>
<dbReference type="Pfam" id="PF01398">
    <property type="entry name" value="JAB"/>
    <property type="match status" value="1"/>
</dbReference>
<keyword evidence="23" id="KW-1185">Reference proteome</keyword>
<dbReference type="InterPro" id="IPR012464">
    <property type="entry name" value="DUF1676"/>
</dbReference>
<dbReference type="SMART" id="SM00232">
    <property type="entry name" value="JAB_MPN"/>
    <property type="match status" value="1"/>
</dbReference>
<evidence type="ECO:0000256" key="5">
    <source>
        <dbReference type="ARBA" id="ARBA00022448"/>
    </source>
</evidence>
<feature type="domain" description="MPN" evidence="20">
    <location>
        <begin position="236"/>
        <end position="379"/>
    </location>
</feature>
<reference evidence="22" key="2">
    <citation type="submission" date="2020-05" db="UniProtKB">
        <authorList>
            <consortium name="EnsemblMetazoa"/>
        </authorList>
    </citation>
    <scope>IDENTIFICATION</scope>
</reference>
<dbReference type="InterPro" id="IPR011992">
    <property type="entry name" value="EF-hand-dom_pair"/>
</dbReference>
<dbReference type="EnsemblMetazoa" id="ASIC006785-RA">
    <property type="protein sequence ID" value="ASIC006785-PA"/>
    <property type="gene ID" value="ASIC006785"/>
</dbReference>
<keyword evidence="10" id="KW-0999">Mitochondrion inner membrane</keyword>
<keyword evidence="13" id="KW-0496">Mitochondrion</keyword>
<keyword evidence="5" id="KW-0813">Transport</keyword>
<feature type="region of interest" description="Disordered" evidence="17">
    <location>
        <begin position="1320"/>
        <end position="1346"/>
    </location>
</feature>
<dbReference type="InterPro" id="IPR044098">
    <property type="entry name" value="STAMBP/STALP-like_MPN"/>
</dbReference>
<dbReference type="GO" id="GO:0140492">
    <property type="term" value="F:metal-dependent deubiquitinase activity"/>
    <property type="evidence" value="ECO:0007669"/>
    <property type="project" value="InterPro"/>
</dbReference>
<sequence length="1346" mass="148641">MAEKQWNTVQMGAIEPHQRLQKLIADSQRVSIDPAMPINRYYRSGNQIVETADRYLREGNFEKAFTFYLRFVTIFVELILDHPGYKSVLPGDRQQTKDKIKKILPRAEEIRKKLLAKYTTEYEVYLKQIKLQAERDEQDRKQASTSYPMEPATVLPAAPAVPTPSAPSQVSLISGEDAKLMDKVMYPSDFLSDRNHASGLPGTGLLLPGSDKRFDRSLKPQPVPSTVPAVTGFRSIVVPTNTMVKFLDQAAPNTAANLETCAILAGSLAQAKFTITHVIFPKQSGTADSCNTMNEEEIAVVQDRHNLITLGWIHTHPSQTAFLSSVDLHTHCSYQLMLEEAIAIVCSPKYQELVDTLIVFSPFRQSNTNHLEYLLTYSGATIISTSFERHLCCLNPMHIKRASTEKLREIFSKYATQQINGEPHMTSADFVRSFLGQSYNEESTKLIAGIADTSKDGLISFAEFQAFEGLLCTPDALYKTAFQLFDRNGNGSVTYSEFVDVFKKTDLHAKIPSKLDGPFIQLYFGKDRQRVINYVEFSQFLHDFHEECAMEAFRLKDTSGSGFISALDFQDIMVNVKKHLLTNEVRDNLIAVTEGHRVSFPYFMAFNSLLNNMELIKRIYLNATGGNRLEPITKDELLHSAQTMSQITPLEIDILYQLTGVIHQTGRIVYNDLSNIAPEHYIKNITHRLAEIKAVESPADRSIMIQMLESTYRFTLGSVAGAVGATAVYPIDLVKTRMQNQRTGSFIGEVAYRNSWDCCKKVIRHEGFLGLYRGLVPQLMGVAPEKAIKLTVNDFVRDKLTDKQGNIPQWAEVLAGACAGGSQVIFTNPLEIVKIRLQVAGEIAGGAKVRALSVVRELGLFGLYKGARACLLRDVPFSAIYFPMYAHTKAAFADEEGYNHPLTLLAAGAIAGIPAASLVTPADVIKTRLQVVARTGQTTYNGVMDAARKIMAEEGPRAFWKGTVARVFRSSPQFGVTLVTYELLQRMLYVDFGGSRPAGSDVAKSKVDMAQVNPDHIGGYQAALPMLNASSMKCHVFWTSLVLLVWGLPVIPGAVSGQVSFASQLGQEVGDLVAPCLGRDNNGFGPWACLKVESLAAVERLSLAPRITLLDGVSLVRAGTNGSEVAEDLRHKTSLTWSNSVLEALRRLLRSHILEVDLALGTPKPPQLLTVRFVGQKMPAAIDRTEGRHRRRQQMIPMMIFGVTVFGMFIVPIAFQFLTALSGKAFLMAKLALLLASINGLKRVASTGVHYGLYHAVDQPYSTGPHHPPPPLHHPFGAGPMLYERTDGLGYAEGPRTDDGDALVGAPFFTLIKSRRGERGGFGMGHEQDISVRGEECPGREGLPPG</sequence>
<dbReference type="InterPro" id="IPR051028">
    <property type="entry name" value="Mito_Solute_Carrier"/>
</dbReference>
<dbReference type="OrthoDB" id="2161at2759"/>
<dbReference type="Pfam" id="PF08969">
    <property type="entry name" value="USP8_dimer"/>
    <property type="match status" value="1"/>
</dbReference>